<name>A0AAN9RE84_PHACN</name>
<dbReference type="Pfam" id="PF13962">
    <property type="entry name" value="PGG"/>
    <property type="match status" value="1"/>
</dbReference>
<feature type="transmembrane region" description="Helical" evidence="2">
    <location>
        <begin position="327"/>
        <end position="350"/>
    </location>
</feature>
<proteinExistence type="predicted"/>
<dbReference type="InterPro" id="IPR026961">
    <property type="entry name" value="PGG_dom"/>
</dbReference>
<evidence type="ECO:0000313" key="4">
    <source>
        <dbReference type="EMBL" id="KAK7372710.1"/>
    </source>
</evidence>
<feature type="transmembrane region" description="Helical" evidence="2">
    <location>
        <begin position="371"/>
        <end position="396"/>
    </location>
</feature>
<evidence type="ECO:0000313" key="5">
    <source>
        <dbReference type="Proteomes" id="UP001374584"/>
    </source>
</evidence>
<evidence type="ECO:0000256" key="2">
    <source>
        <dbReference type="SAM" id="Phobius"/>
    </source>
</evidence>
<keyword evidence="2" id="KW-1133">Transmembrane helix</keyword>
<sequence length="559" mass="64042">MLRTGLPSPNCPALTIDPGWMYNSLSNFLFLCPTSMLFGAYNLTQQAFPKGLHFVSICMAQVAQNIWHLCENWADVAMEIFEKHPRQLSTARDEQNLTALHMLARKPSEVLSVKLVVNKRAITGMDLLRKIWTEVRKLKMEEIFELTTRPSIVLFDAIESENNDEVILTFMKSDGKLTTLKDRNGRNLLHLLFLCRRLKISDKIKPSEKRQMIREVDNEGNNVLHLASQLPPEFRSFSGLRASKQMLSEVKWFKTMKEIVPHELNRKRNKKGKRPVDVFYDEHKQLSEEIKGAAKVTAKSGMLVATLVATVAFAAVLTVPGDKSNDWFIVFILANTVALFTSSASILSFLSNFTSSRFSESELVTLHPGLILGPPFLIISVVSMVLAFTAASFLIFDCKTKWVSYVVASMWVFPLFFYLIFQFSILDSIFLRRYDIYWCALWGDWSEMELIVRNDPDSVRLQFTEQRDTALHVAAVHLTALSGHHRIVKHLCSQQHLLDKMVYEDIKKLFFMTIGNDMFEVAMEIFEKHPLELSTARDEQKQTALHMLARKPSRLLITP</sequence>
<dbReference type="AlphaFoldDB" id="A0AAN9RE84"/>
<dbReference type="InterPro" id="IPR036770">
    <property type="entry name" value="Ankyrin_rpt-contain_sf"/>
</dbReference>
<keyword evidence="2" id="KW-0812">Transmembrane</keyword>
<reference evidence="4 5" key="1">
    <citation type="submission" date="2024-01" db="EMBL/GenBank/DDBJ databases">
        <title>The genomes of 5 underutilized Papilionoideae crops provide insights into root nodulation and disease resistanc.</title>
        <authorList>
            <person name="Jiang F."/>
        </authorList>
    </citation>
    <scope>NUCLEOTIDE SEQUENCE [LARGE SCALE GENOMIC DNA]</scope>
    <source>
        <strain evidence="4">JINMINGXINNONG_FW02</strain>
        <tissue evidence="4">Leaves</tissue>
    </source>
</reference>
<keyword evidence="5" id="KW-1185">Reference proteome</keyword>
<dbReference type="PANTHER" id="PTHR24177">
    <property type="entry name" value="CASKIN"/>
    <property type="match status" value="1"/>
</dbReference>
<dbReference type="GO" id="GO:0005886">
    <property type="term" value="C:plasma membrane"/>
    <property type="evidence" value="ECO:0007669"/>
    <property type="project" value="UniProtKB-SubCell"/>
</dbReference>
<dbReference type="Gene3D" id="1.25.40.20">
    <property type="entry name" value="Ankyrin repeat-containing domain"/>
    <property type="match status" value="2"/>
</dbReference>
<evidence type="ECO:0000256" key="1">
    <source>
        <dbReference type="ARBA" id="ARBA00004202"/>
    </source>
</evidence>
<evidence type="ECO:0000259" key="3">
    <source>
        <dbReference type="Pfam" id="PF13962"/>
    </source>
</evidence>
<feature type="transmembrane region" description="Helical" evidence="2">
    <location>
        <begin position="402"/>
        <end position="426"/>
    </location>
</feature>
<gene>
    <name evidence="4" type="ORF">VNO80_06097</name>
</gene>
<protein>
    <recommendedName>
        <fullName evidence="3">PGG domain-containing protein</fullName>
    </recommendedName>
</protein>
<comment type="caution">
    <text evidence="4">The sequence shown here is derived from an EMBL/GenBank/DDBJ whole genome shotgun (WGS) entry which is preliminary data.</text>
</comment>
<feature type="transmembrane region" description="Helical" evidence="2">
    <location>
        <begin position="301"/>
        <end position="321"/>
    </location>
</feature>
<dbReference type="Proteomes" id="UP001374584">
    <property type="component" value="Unassembled WGS sequence"/>
</dbReference>
<feature type="domain" description="PGG" evidence="3">
    <location>
        <begin position="295"/>
        <end position="394"/>
    </location>
</feature>
<dbReference type="EMBL" id="JAYMYR010000003">
    <property type="protein sequence ID" value="KAK7372710.1"/>
    <property type="molecule type" value="Genomic_DNA"/>
</dbReference>
<accession>A0AAN9RE84</accession>
<organism evidence="4 5">
    <name type="scientific">Phaseolus coccineus</name>
    <name type="common">Scarlet runner bean</name>
    <name type="synonym">Phaseolus multiflorus</name>
    <dbReference type="NCBI Taxonomy" id="3886"/>
    <lineage>
        <taxon>Eukaryota</taxon>
        <taxon>Viridiplantae</taxon>
        <taxon>Streptophyta</taxon>
        <taxon>Embryophyta</taxon>
        <taxon>Tracheophyta</taxon>
        <taxon>Spermatophyta</taxon>
        <taxon>Magnoliopsida</taxon>
        <taxon>eudicotyledons</taxon>
        <taxon>Gunneridae</taxon>
        <taxon>Pentapetalae</taxon>
        <taxon>rosids</taxon>
        <taxon>fabids</taxon>
        <taxon>Fabales</taxon>
        <taxon>Fabaceae</taxon>
        <taxon>Papilionoideae</taxon>
        <taxon>50 kb inversion clade</taxon>
        <taxon>NPAAA clade</taxon>
        <taxon>indigoferoid/millettioid clade</taxon>
        <taxon>Phaseoleae</taxon>
        <taxon>Phaseolus</taxon>
    </lineage>
</organism>
<keyword evidence="2" id="KW-0472">Membrane</keyword>
<dbReference type="PANTHER" id="PTHR24177:SF446">
    <property type="entry name" value="ANKYRIN REPEAT-CONTAINING PROTEIN NPR4-LIKE"/>
    <property type="match status" value="1"/>
</dbReference>
<comment type="subcellular location">
    <subcellularLocation>
        <location evidence="1">Cell membrane</location>
        <topology evidence="1">Peripheral membrane protein</topology>
    </subcellularLocation>
</comment>
<dbReference type="SUPFAM" id="SSF48403">
    <property type="entry name" value="Ankyrin repeat"/>
    <property type="match status" value="1"/>
</dbReference>